<protein>
    <submittedName>
        <fullName evidence="1">Acg family FMN-binding oxidoreductase</fullName>
    </submittedName>
</protein>
<dbReference type="InterPro" id="IPR000415">
    <property type="entry name" value="Nitroreductase-like"/>
</dbReference>
<comment type="caution">
    <text evidence="1">The sequence shown here is derived from an EMBL/GenBank/DDBJ whole genome shotgun (WGS) entry which is preliminary data.</text>
</comment>
<sequence>MECLSGPDTAICREALELAGRAPSVHNTQPWKWRIQPGGIDLFADAHRHLPATDPLARALLVSCGAALHHAVVAFHVLGWGVEIHRHPNPADADHLARLTLFPRPVTDRDIGWAAAIRLRQSDRRRFPERPLPAGALRAIAAAAAEHGAAARIVPEILLPELAAPMREAADRHRLDSAYQAELTAWSGRTGADAGVPARNVPPARAADEMPVRAFAEPALREFTDGPDAAHWLVVCTSHDDTVAQLRAGEALSAMVLEATHLGLASSIQSEPLGMIDLRDRIRGSFLHEVAHPQVMLRVGAMPTAADPLPMTPRRSVTDTVEGI</sequence>
<organism evidence="1 2">
    <name type="scientific">Nocardia thailandica</name>
    <dbReference type="NCBI Taxonomy" id="257275"/>
    <lineage>
        <taxon>Bacteria</taxon>
        <taxon>Bacillati</taxon>
        <taxon>Actinomycetota</taxon>
        <taxon>Actinomycetes</taxon>
        <taxon>Mycobacteriales</taxon>
        <taxon>Nocardiaceae</taxon>
        <taxon>Nocardia</taxon>
    </lineage>
</organism>
<evidence type="ECO:0000313" key="1">
    <source>
        <dbReference type="EMBL" id="MFF0545735.1"/>
    </source>
</evidence>
<name>A0ABW6PTI1_9NOCA</name>
<dbReference type="PANTHER" id="PTHR23026:SF123">
    <property type="entry name" value="NAD(P)H NITROREDUCTASE RV3131-RELATED"/>
    <property type="match status" value="1"/>
</dbReference>
<dbReference type="InterPro" id="IPR050627">
    <property type="entry name" value="Nitroreductase/BluB"/>
</dbReference>
<dbReference type="SUPFAM" id="SSF55469">
    <property type="entry name" value="FMN-dependent nitroreductase-like"/>
    <property type="match status" value="2"/>
</dbReference>
<keyword evidence="2" id="KW-1185">Reference proteome</keyword>
<gene>
    <name evidence="1" type="ORF">ACFYTF_23130</name>
</gene>
<accession>A0ABW6PTI1</accession>
<dbReference type="Gene3D" id="3.40.109.10">
    <property type="entry name" value="NADH Oxidase"/>
    <property type="match status" value="1"/>
</dbReference>
<proteinExistence type="predicted"/>
<dbReference type="Proteomes" id="UP001601444">
    <property type="component" value="Unassembled WGS sequence"/>
</dbReference>
<dbReference type="NCBIfam" id="NF047509">
    <property type="entry name" value="Rv3131_FMN_oxido"/>
    <property type="match status" value="1"/>
</dbReference>
<dbReference type="PANTHER" id="PTHR23026">
    <property type="entry name" value="NADPH NITROREDUCTASE"/>
    <property type="match status" value="1"/>
</dbReference>
<dbReference type="RefSeq" id="WP_387702160.1">
    <property type="nucleotide sequence ID" value="NZ_JBIAMX010000016.1"/>
</dbReference>
<dbReference type="EMBL" id="JBIAMX010000016">
    <property type="protein sequence ID" value="MFF0545735.1"/>
    <property type="molecule type" value="Genomic_DNA"/>
</dbReference>
<evidence type="ECO:0000313" key="2">
    <source>
        <dbReference type="Proteomes" id="UP001601444"/>
    </source>
</evidence>
<reference evidence="1 2" key="1">
    <citation type="submission" date="2024-10" db="EMBL/GenBank/DDBJ databases">
        <title>The Natural Products Discovery Center: Release of the First 8490 Sequenced Strains for Exploring Actinobacteria Biosynthetic Diversity.</title>
        <authorList>
            <person name="Kalkreuter E."/>
            <person name="Kautsar S.A."/>
            <person name="Yang D."/>
            <person name="Bader C.D."/>
            <person name="Teijaro C.N."/>
            <person name="Fluegel L."/>
            <person name="Davis C.M."/>
            <person name="Simpson J.R."/>
            <person name="Lauterbach L."/>
            <person name="Steele A.D."/>
            <person name="Gui C."/>
            <person name="Meng S."/>
            <person name="Li G."/>
            <person name="Viehrig K."/>
            <person name="Ye F."/>
            <person name="Su P."/>
            <person name="Kiefer A.F."/>
            <person name="Nichols A."/>
            <person name="Cepeda A.J."/>
            <person name="Yan W."/>
            <person name="Fan B."/>
            <person name="Jiang Y."/>
            <person name="Adhikari A."/>
            <person name="Zheng C.-J."/>
            <person name="Schuster L."/>
            <person name="Cowan T.M."/>
            <person name="Smanski M.J."/>
            <person name="Chevrette M.G."/>
            <person name="De Carvalho L.P.S."/>
            <person name="Shen B."/>
        </authorList>
    </citation>
    <scope>NUCLEOTIDE SEQUENCE [LARGE SCALE GENOMIC DNA]</scope>
    <source>
        <strain evidence="1 2">NPDC004045</strain>
    </source>
</reference>